<dbReference type="EMBL" id="LHPI01000001">
    <property type="protein sequence ID" value="KOO09065.1"/>
    <property type="molecule type" value="Genomic_DNA"/>
</dbReference>
<dbReference type="InterPro" id="IPR028081">
    <property type="entry name" value="Leu-bd"/>
</dbReference>
<dbReference type="RefSeq" id="WP_053407317.1">
    <property type="nucleotide sequence ID" value="NZ_LHPI01000001.1"/>
</dbReference>
<accession>A0A0M0I424</accession>
<dbReference type="InterPro" id="IPR028082">
    <property type="entry name" value="Peripla_BP_I"/>
</dbReference>
<evidence type="ECO:0000313" key="7">
    <source>
        <dbReference type="Proteomes" id="UP000037530"/>
    </source>
</evidence>
<dbReference type="STRING" id="171383.AKJ31_01500"/>
<dbReference type="PRINTS" id="PR00337">
    <property type="entry name" value="LEUILEVALBP"/>
</dbReference>
<dbReference type="AlphaFoldDB" id="A0A0M0I424"/>
<dbReference type="Proteomes" id="UP000037530">
    <property type="component" value="Unassembled WGS sequence"/>
</dbReference>
<keyword evidence="3" id="KW-0732">Signal</keyword>
<proteinExistence type="inferred from homology"/>
<keyword evidence="2" id="KW-0813">Transport</keyword>
<evidence type="ECO:0000256" key="4">
    <source>
        <dbReference type="ARBA" id="ARBA00022970"/>
    </source>
</evidence>
<dbReference type="PROSITE" id="PS51257">
    <property type="entry name" value="PROKAR_LIPOPROTEIN"/>
    <property type="match status" value="1"/>
</dbReference>
<reference evidence="7" key="1">
    <citation type="submission" date="2015-08" db="EMBL/GenBank/DDBJ databases">
        <title>Vibrio galatheae sp. nov., a novel member of the Vibrionaceae family isolated from the Solomon Islands.</title>
        <authorList>
            <person name="Giubergia S."/>
            <person name="Machado H."/>
            <person name="Mateiu R.V."/>
            <person name="Gram L."/>
        </authorList>
    </citation>
    <scope>NUCLEOTIDE SEQUENCE [LARGE SCALE GENOMIC DNA]</scope>
    <source>
        <strain evidence="7">DSM 19134</strain>
    </source>
</reference>
<name>A0A0M0I424_9VIBR</name>
<gene>
    <name evidence="6" type="ORF">AKJ31_01500</name>
</gene>
<comment type="similarity">
    <text evidence="1">Belongs to the leucine-binding protein family.</text>
</comment>
<dbReference type="SUPFAM" id="SSF53822">
    <property type="entry name" value="Periplasmic binding protein-like I"/>
    <property type="match status" value="1"/>
</dbReference>
<dbReference type="Gene3D" id="3.40.50.2300">
    <property type="match status" value="2"/>
</dbReference>
<comment type="caution">
    <text evidence="6">The sequence shown here is derived from an EMBL/GenBank/DDBJ whole genome shotgun (WGS) entry which is preliminary data.</text>
</comment>
<dbReference type="CDD" id="cd06331">
    <property type="entry name" value="PBP1_AmiC-like"/>
    <property type="match status" value="1"/>
</dbReference>
<keyword evidence="4" id="KW-0029">Amino-acid transport</keyword>
<keyword evidence="7" id="KW-1185">Reference proteome</keyword>
<dbReference type="PANTHER" id="PTHR47628">
    <property type="match status" value="1"/>
</dbReference>
<dbReference type="OrthoDB" id="5288800at2"/>
<organism evidence="6 7">
    <name type="scientific">Vibrio hepatarius</name>
    <dbReference type="NCBI Taxonomy" id="171383"/>
    <lineage>
        <taxon>Bacteria</taxon>
        <taxon>Pseudomonadati</taxon>
        <taxon>Pseudomonadota</taxon>
        <taxon>Gammaproteobacteria</taxon>
        <taxon>Vibrionales</taxon>
        <taxon>Vibrionaceae</taxon>
        <taxon>Vibrio</taxon>
        <taxon>Vibrio oreintalis group</taxon>
    </lineage>
</organism>
<dbReference type="PATRIC" id="fig|171383.3.peg.309"/>
<evidence type="ECO:0000313" key="6">
    <source>
        <dbReference type="EMBL" id="KOO09065.1"/>
    </source>
</evidence>
<dbReference type="PANTHER" id="PTHR47628:SF1">
    <property type="entry name" value="ALIPHATIC AMIDASE EXPRESSION-REGULATING PROTEIN"/>
    <property type="match status" value="1"/>
</dbReference>
<dbReference type="GO" id="GO:0006865">
    <property type="term" value="P:amino acid transport"/>
    <property type="evidence" value="ECO:0007669"/>
    <property type="project" value="UniProtKB-KW"/>
</dbReference>
<sequence>MNIRKVFLSCAVVCSALLTSSCTQEKENIKIGAVLPLSGTFAIYGQQALKGAQLAVEEINRSGGVLGRKLEIVVRDNETNPAKTVNYSRELIEQQGVFSLMGPVSSASRYAMAEIADELKTPMFYGIDYEGRHYSRYLVCYSTIPEHYIEPVVPYLINNVGNRFYIFGYDYIWPHRMSKRIIESVAQYNGTVTNTEFTGFNTSDYTPVLERLKQSGAQNLMLILPGADGFNFLTQMKQFDFGREIQVVAFAADETYINNVDREALEGVMTALHFFTSIDSPIAKSFIAQYQDFHGEEAQATYSSKAHYDLVYLLAHALSKAGEVDKEATIDALPGLELYKGDMEIRVREDHHLDLPMYLAQFQSGDLNVIQNLGNISPADQRLKHDEE</sequence>
<protein>
    <submittedName>
        <fullName evidence="6">Branched-chain amino acid ABC transporter substrate-binding protein</fullName>
    </submittedName>
</protein>
<dbReference type="InterPro" id="IPR000709">
    <property type="entry name" value="Leu_Ile_Val-bd"/>
</dbReference>
<evidence type="ECO:0000259" key="5">
    <source>
        <dbReference type="Pfam" id="PF13458"/>
    </source>
</evidence>
<feature type="domain" description="Leucine-binding protein" evidence="5">
    <location>
        <begin position="29"/>
        <end position="364"/>
    </location>
</feature>
<evidence type="ECO:0000256" key="1">
    <source>
        <dbReference type="ARBA" id="ARBA00010062"/>
    </source>
</evidence>
<dbReference type="Pfam" id="PF13458">
    <property type="entry name" value="Peripla_BP_6"/>
    <property type="match status" value="1"/>
</dbReference>
<evidence type="ECO:0000256" key="2">
    <source>
        <dbReference type="ARBA" id="ARBA00022448"/>
    </source>
</evidence>
<evidence type="ECO:0000256" key="3">
    <source>
        <dbReference type="ARBA" id="ARBA00022729"/>
    </source>
</evidence>